<dbReference type="GO" id="GO:0005737">
    <property type="term" value="C:cytoplasm"/>
    <property type="evidence" value="ECO:0007669"/>
    <property type="project" value="TreeGrafter"/>
</dbReference>
<dbReference type="InterPro" id="IPR014729">
    <property type="entry name" value="Rossmann-like_a/b/a_fold"/>
</dbReference>
<dbReference type="SUPFAM" id="SSF69864">
    <property type="entry name" value="Argininosuccinate synthetase, C-terminal domain"/>
    <property type="match status" value="1"/>
</dbReference>
<dbReference type="STRING" id="36166.T1GSA4"/>
<dbReference type="Pfam" id="PF00764">
    <property type="entry name" value="Arginosuc_synth"/>
    <property type="match status" value="1"/>
</dbReference>
<dbReference type="CDD" id="cd01999">
    <property type="entry name" value="ASS"/>
    <property type="match status" value="1"/>
</dbReference>
<keyword evidence="11" id="KW-0067">ATP-binding</keyword>
<dbReference type="PANTHER" id="PTHR11587:SF2">
    <property type="entry name" value="ARGININOSUCCINATE SYNTHASE"/>
    <property type="match status" value="1"/>
</dbReference>
<comment type="subunit">
    <text evidence="3">Homotetramer.</text>
</comment>
<reference evidence="16" key="2">
    <citation type="submission" date="2015-06" db="UniProtKB">
        <authorList>
            <consortium name="EnsemblMetazoa"/>
        </authorList>
    </citation>
    <scope>IDENTIFICATION</scope>
</reference>
<dbReference type="Gene3D" id="3.40.50.620">
    <property type="entry name" value="HUPs"/>
    <property type="match status" value="1"/>
</dbReference>
<dbReference type="InterPro" id="IPR048267">
    <property type="entry name" value="Arginosuc_syn_N"/>
</dbReference>
<dbReference type="GO" id="GO:0005524">
    <property type="term" value="F:ATP binding"/>
    <property type="evidence" value="ECO:0007669"/>
    <property type="project" value="UniProtKB-KW"/>
</dbReference>
<dbReference type="InterPro" id="IPR001518">
    <property type="entry name" value="Arginosuc_synth"/>
</dbReference>
<accession>T1GSA4</accession>
<evidence type="ECO:0000256" key="1">
    <source>
        <dbReference type="ARBA" id="ARBA00004967"/>
    </source>
</evidence>
<keyword evidence="6" id="KW-0835">Urea cycle</keyword>
<sequence length="386" mass="43447">MPEKVLLAYSGGLDTSCILKWLLEKGYEVICFMADVGQQEDFEAARQKALKIGASDVVIKDLKEEFASKYIWPAIQMGLIYEQRYLLGTSLARPCISVGLVEVAKERGAKYISHGATGKGNDQVRFELNCFALFPTVKIIAPWRDPEFCARFQGRQDLLEYAKANGIPVSATPKAPWSTDANCMHISYESGILEDPLQVAPENLYELTKDPLSAPQKPYNIEPFEILDFLNELGGKYGVGRIDIVENRFVGLKSRGIYETPGCTILYTAHQDLELYCLDREVFRTKSVLKDRMSDYVYNGFWFSPEADYCRKCLEISQELVNGKAVIQVLPGYTRAIARESVNGLYNQELVSMDVHGNYSPMDATGFIAINSVRITEYSRAFGDYK</sequence>
<evidence type="ECO:0000259" key="15">
    <source>
        <dbReference type="Pfam" id="PF20979"/>
    </source>
</evidence>
<dbReference type="PROSITE" id="PS00565">
    <property type="entry name" value="ARGININOSUCCIN_SYN_2"/>
    <property type="match status" value="1"/>
</dbReference>
<dbReference type="GO" id="GO:0006526">
    <property type="term" value="P:L-arginine biosynthetic process"/>
    <property type="evidence" value="ECO:0007669"/>
    <property type="project" value="UniProtKB-UniPathway"/>
</dbReference>
<evidence type="ECO:0000259" key="14">
    <source>
        <dbReference type="Pfam" id="PF00764"/>
    </source>
</evidence>
<dbReference type="Gene3D" id="3.90.1260.10">
    <property type="entry name" value="Argininosuccinate synthetase, chain A, domain 2"/>
    <property type="match status" value="2"/>
</dbReference>
<dbReference type="HOGENOM" id="CLU_032784_4_2_1"/>
<reference evidence="17" key="1">
    <citation type="submission" date="2013-02" db="EMBL/GenBank/DDBJ databases">
        <authorList>
            <person name="Hughes D."/>
        </authorList>
    </citation>
    <scope>NUCLEOTIDE SEQUENCE</scope>
    <source>
        <strain>Durham</strain>
        <strain evidence="17">NC isolate 2 -- Noor lab</strain>
    </source>
</reference>
<evidence type="ECO:0000256" key="8">
    <source>
        <dbReference type="ARBA" id="ARBA00022598"/>
    </source>
</evidence>
<dbReference type="OMA" id="WRWTVSP"/>
<evidence type="ECO:0000256" key="3">
    <source>
        <dbReference type="ARBA" id="ARBA00011881"/>
    </source>
</evidence>
<dbReference type="PANTHER" id="PTHR11587">
    <property type="entry name" value="ARGININOSUCCINATE SYNTHASE"/>
    <property type="match status" value="1"/>
</dbReference>
<dbReference type="InterPro" id="IPR048268">
    <property type="entry name" value="Arginosuc_syn_C"/>
</dbReference>
<dbReference type="GO" id="GO:0000050">
    <property type="term" value="P:urea cycle"/>
    <property type="evidence" value="ECO:0007669"/>
    <property type="project" value="UniProtKB-UniPathway"/>
</dbReference>
<dbReference type="Proteomes" id="UP000015102">
    <property type="component" value="Unassembled WGS sequence"/>
</dbReference>
<protein>
    <recommendedName>
        <fullName evidence="5">Argininosuccinate synthase</fullName>
        <ecNumber evidence="4">6.3.4.5</ecNumber>
    </recommendedName>
    <alternativeName>
        <fullName evidence="12">Citrulline--aspartate ligase</fullName>
    </alternativeName>
</protein>
<dbReference type="Gene3D" id="1.20.5.470">
    <property type="entry name" value="Single helix bin"/>
    <property type="match status" value="1"/>
</dbReference>
<evidence type="ECO:0000256" key="13">
    <source>
        <dbReference type="ARBA" id="ARBA00049077"/>
    </source>
</evidence>
<dbReference type="PROSITE" id="PS00564">
    <property type="entry name" value="ARGININOSUCCIN_SYN_1"/>
    <property type="match status" value="1"/>
</dbReference>
<dbReference type="EC" id="6.3.4.5" evidence="4"/>
<feature type="domain" description="Arginosuccinate synthase-like N-terminal" evidence="14">
    <location>
        <begin position="4"/>
        <end position="168"/>
    </location>
</feature>
<evidence type="ECO:0000256" key="6">
    <source>
        <dbReference type="ARBA" id="ARBA00022436"/>
    </source>
</evidence>
<keyword evidence="10" id="KW-0547">Nucleotide-binding</keyword>
<keyword evidence="9" id="KW-0028">Amino-acid biosynthesis</keyword>
<dbReference type="Pfam" id="PF20979">
    <property type="entry name" value="Arginosuc_syn_C"/>
    <property type="match status" value="1"/>
</dbReference>
<comment type="pathway">
    <text evidence="1">Amino-acid biosynthesis; L-arginine biosynthesis; L-arginine from L-ornithine and carbamoyl phosphate: step 2/3.</text>
</comment>
<feature type="domain" description="Arginosuccinate synthase C-terminal" evidence="15">
    <location>
        <begin position="221"/>
        <end position="377"/>
    </location>
</feature>
<organism evidence="16 17">
    <name type="scientific">Megaselia scalaris</name>
    <name type="common">Humpbacked fly</name>
    <name type="synonym">Phora scalaris</name>
    <dbReference type="NCBI Taxonomy" id="36166"/>
    <lineage>
        <taxon>Eukaryota</taxon>
        <taxon>Metazoa</taxon>
        <taxon>Ecdysozoa</taxon>
        <taxon>Arthropoda</taxon>
        <taxon>Hexapoda</taxon>
        <taxon>Insecta</taxon>
        <taxon>Pterygota</taxon>
        <taxon>Neoptera</taxon>
        <taxon>Endopterygota</taxon>
        <taxon>Diptera</taxon>
        <taxon>Brachycera</taxon>
        <taxon>Muscomorpha</taxon>
        <taxon>Platypezoidea</taxon>
        <taxon>Phoridae</taxon>
        <taxon>Megaseliini</taxon>
        <taxon>Megaselia</taxon>
    </lineage>
</organism>
<comment type="pathway">
    <text evidence="2">Nitrogen metabolism; urea cycle; (N(omega)-L-arginino)succinate from L-aspartate and L-citrulline: step 1/1.</text>
</comment>
<dbReference type="FunFam" id="3.40.50.620:FF:000019">
    <property type="entry name" value="Argininosuccinate synthase"/>
    <property type="match status" value="1"/>
</dbReference>
<dbReference type="SUPFAM" id="SSF52402">
    <property type="entry name" value="Adenine nucleotide alpha hydrolases-like"/>
    <property type="match status" value="1"/>
</dbReference>
<proteinExistence type="inferred from homology"/>
<evidence type="ECO:0000256" key="10">
    <source>
        <dbReference type="ARBA" id="ARBA00022741"/>
    </source>
</evidence>
<dbReference type="AlphaFoldDB" id="T1GSA4"/>
<evidence type="ECO:0000256" key="7">
    <source>
        <dbReference type="ARBA" id="ARBA00022571"/>
    </source>
</evidence>
<keyword evidence="7" id="KW-0055">Arginine biosynthesis</keyword>
<name>T1GSA4_MEGSC</name>
<keyword evidence="17" id="KW-1185">Reference proteome</keyword>
<dbReference type="InterPro" id="IPR023434">
    <property type="entry name" value="Arginosuc_synth_type_1_subfam"/>
</dbReference>
<dbReference type="InterPro" id="IPR024074">
    <property type="entry name" value="AS_cat/multimer_dom_body"/>
</dbReference>
<keyword evidence="8" id="KW-0436">Ligase</keyword>
<comment type="catalytic activity">
    <reaction evidence="13">
        <text>L-citrulline + L-aspartate + ATP = 2-(N(omega)-L-arginino)succinate + AMP + diphosphate + H(+)</text>
        <dbReference type="Rhea" id="RHEA:10932"/>
        <dbReference type="ChEBI" id="CHEBI:15378"/>
        <dbReference type="ChEBI" id="CHEBI:29991"/>
        <dbReference type="ChEBI" id="CHEBI:30616"/>
        <dbReference type="ChEBI" id="CHEBI:33019"/>
        <dbReference type="ChEBI" id="CHEBI:57472"/>
        <dbReference type="ChEBI" id="CHEBI:57743"/>
        <dbReference type="ChEBI" id="CHEBI:456215"/>
        <dbReference type="EC" id="6.3.4.5"/>
    </reaction>
</comment>
<dbReference type="GO" id="GO:0004055">
    <property type="term" value="F:argininosuccinate synthase activity"/>
    <property type="evidence" value="ECO:0007669"/>
    <property type="project" value="UniProtKB-EC"/>
</dbReference>
<evidence type="ECO:0000313" key="17">
    <source>
        <dbReference type="Proteomes" id="UP000015102"/>
    </source>
</evidence>
<evidence type="ECO:0000256" key="5">
    <source>
        <dbReference type="ARBA" id="ARBA00014810"/>
    </source>
</evidence>
<dbReference type="HAMAP" id="MF_00005">
    <property type="entry name" value="Arg_succ_synth_type1"/>
    <property type="match status" value="1"/>
</dbReference>
<dbReference type="GO" id="GO:0000053">
    <property type="term" value="P:argininosuccinate metabolic process"/>
    <property type="evidence" value="ECO:0007669"/>
    <property type="project" value="TreeGrafter"/>
</dbReference>
<dbReference type="InterPro" id="IPR018223">
    <property type="entry name" value="Arginosuc_synth_CS"/>
</dbReference>
<evidence type="ECO:0000256" key="2">
    <source>
        <dbReference type="ARBA" id="ARBA00005154"/>
    </source>
</evidence>
<evidence type="ECO:0000256" key="4">
    <source>
        <dbReference type="ARBA" id="ARBA00012286"/>
    </source>
</evidence>
<evidence type="ECO:0000313" key="16">
    <source>
        <dbReference type="EnsemblMetazoa" id="MESCA006556-PA"/>
    </source>
</evidence>
<dbReference type="NCBIfam" id="TIGR00032">
    <property type="entry name" value="argG"/>
    <property type="match status" value="1"/>
</dbReference>
<evidence type="ECO:0000256" key="11">
    <source>
        <dbReference type="ARBA" id="ARBA00022840"/>
    </source>
</evidence>
<dbReference type="UniPathway" id="UPA00068">
    <property type="reaction ID" value="UER00113"/>
</dbReference>
<dbReference type="EnsemblMetazoa" id="MESCA006556-RA">
    <property type="protein sequence ID" value="MESCA006556-PA"/>
    <property type="gene ID" value="MESCA006556"/>
</dbReference>
<evidence type="ECO:0000256" key="12">
    <source>
        <dbReference type="ARBA" id="ARBA00029916"/>
    </source>
</evidence>
<dbReference type="FunFam" id="3.90.1260.10:FF:000007">
    <property type="entry name" value="Argininosuccinate synthase"/>
    <property type="match status" value="1"/>
</dbReference>
<dbReference type="NCBIfam" id="NF001770">
    <property type="entry name" value="PRK00509.1"/>
    <property type="match status" value="1"/>
</dbReference>
<evidence type="ECO:0000256" key="9">
    <source>
        <dbReference type="ARBA" id="ARBA00022605"/>
    </source>
</evidence>
<dbReference type="UniPathway" id="UPA00158">
    <property type="reaction ID" value="UER00272"/>
</dbReference>
<dbReference type="EMBL" id="CAQQ02392594">
    <property type="status" value="NOT_ANNOTATED_CDS"/>
    <property type="molecule type" value="Genomic_DNA"/>
</dbReference>